<evidence type="ECO:0000313" key="1">
    <source>
        <dbReference type="EMBL" id="GBO39640.1"/>
    </source>
</evidence>
<dbReference type="AlphaFoldDB" id="A0A4Y2WT56"/>
<accession>A0A4Y2WT56</accession>
<proteinExistence type="predicted"/>
<evidence type="ECO:0000313" key="2">
    <source>
        <dbReference type="Proteomes" id="UP000499080"/>
    </source>
</evidence>
<dbReference type="Proteomes" id="UP000499080">
    <property type="component" value="Unassembled WGS sequence"/>
</dbReference>
<dbReference type="EMBL" id="BGPR01064711">
    <property type="protein sequence ID" value="GBO39640.1"/>
    <property type="molecule type" value="Genomic_DNA"/>
</dbReference>
<name>A0A4Y2WT56_ARAVE</name>
<gene>
    <name evidence="1" type="ORF">AVEN_215698_1</name>
</gene>
<sequence length="227" mass="25219">MASGQSASLRRIEESLSRALTSHGQYTGMIEVLDKLPETPAIIDLKRRAKERLEEYEINIKGDHGKWLTHFSVDDAKTTDKSDNGMDFTDNNVNDCVNNVKENCISVNNVSVCSNYLQESIKIVKPNGTHVVQNNVFNDSSDYAKLSNDKPDEPNSKTLGNLPNIMDKFGFLQVNPNGTHVVQRIVNAKSCAFTNDYMDFSDNDETQSAFETDTDSEFIPGMGLAAL</sequence>
<reference evidence="1 2" key="1">
    <citation type="journal article" date="2019" name="Sci. Rep.">
        <title>Orb-weaving spider Araneus ventricosus genome elucidates the spidroin gene catalogue.</title>
        <authorList>
            <person name="Kono N."/>
            <person name="Nakamura H."/>
            <person name="Ohtoshi R."/>
            <person name="Moran D.A.P."/>
            <person name="Shinohara A."/>
            <person name="Yoshida Y."/>
            <person name="Fujiwara M."/>
            <person name="Mori M."/>
            <person name="Tomita M."/>
            <person name="Arakawa K."/>
        </authorList>
    </citation>
    <scope>NUCLEOTIDE SEQUENCE [LARGE SCALE GENOMIC DNA]</scope>
</reference>
<organism evidence="1 2">
    <name type="scientific">Araneus ventricosus</name>
    <name type="common">Orbweaver spider</name>
    <name type="synonym">Epeira ventricosa</name>
    <dbReference type="NCBI Taxonomy" id="182803"/>
    <lineage>
        <taxon>Eukaryota</taxon>
        <taxon>Metazoa</taxon>
        <taxon>Ecdysozoa</taxon>
        <taxon>Arthropoda</taxon>
        <taxon>Chelicerata</taxon>
        <taxon>Arachnida</taxon>
        <taxon>Araneae</taxon>
        <taxon>Araneomorphae</taxon>
        <taxon>Entelegynae</taxon>
        <taxon>Araneoidea</taxon>
        <taxon>Araneidae</taxon>
        <taxon>Araneus</taxon>
    </lineage>
</organism>
<protein>
    <submittedName>
        <fullName evidence="1">Uncharacterized protein</fullName>
    </submittedName>
</protein>
<comment type="caution">
    <text evidence="1">The sequence shown here is derived from an EMBL/GenBank/DDBJ whole genome shotgun (WGS) entry which is preliminary data.</text>
</comment>
<keyword evidence="2" id="KW-1185">Reference proteome</keyword>